<gene>
    <name evidence="1" type="ORF">E9161_19970</name>
</gene>
<accession>A0A3F3BA81</accession>
<dbReference type="NCBIfam" id="NF008401">
    <property type="entry name" value="PRK11200.1"/>
    <property type="match status" value="1"/>
</dbReference>
<dbReference type="InterPro" id="IPR014025">
    <property type="entry name" value="Glutaredoxin_subgr"/>
</dbReference>
<dbReference type="InterPro" id="IPR002109">
    <property type="entry name" value="Glutaredoxin"/>
</dbReference>
<dbReference type="EMBL" id="SSUJ01000018">
    <property type="protein sequence ID" value="THI26640.1"/>
    <property type="molecule type" value="Genomic_DNA"/>
</dbReference>
<dbReference type="RefSeq" id="WP_040177222.1">
    <property type="nucleotide sequence ID" value="NZ_CP019050.1"/>
</dbReference>
<reference evidence="1 2" key="1">
    <citation type="submission" date="2019-04" db="EMBL/GenBank/DDBJ databases">
        <authorList>
            <person name="Fouts D."/>
            <person name="Sutton G."/>
            <person name="Singh I."/>
            <person name="Nguyen K."/>
        </authorList>
    </citation>
    <scope>NUCLEOTIDE SEQUENCE [LARGE SCALE GENOMIC DNA]</scope>
    <source>
        <strain evidence="1 2">55</strain>
    </source>
</reference>
<organism evidence="1 2">
    <name type="scientific">Klebsiella pneumoniae subsp. pneumoniae</name>
    <dbReference type="NCBI Taxonomy" id="72407"/>
    <lineage>
        <taxon>Bacteria</taxon>
        <taxon>Pseudomonadati</taxon>
        <taxon>Pseudomonadota</taxon>
        <taxon>Gammaproteobacteria</taxon>
        <taxon>Enterobacterales</taxon>
        <taxon>Enterobacteriaceae</taxon>
        <taxon>Klebsiella/Raoultella group</taxon>
        <taxon>Klebsiella</taxon>
        <taxon>Klebsiella pneumoniae complex</taxon>
    </lineage>
</organism>
<dbReference type="CDD" id="cd02066">
    <property type="entry name" value="GRX_family"/>
    <property type="match status" value="1"/>
</dbReference>
<dbReference type="SUPFAM" id="SSF52833">
    <property type="entry name" value="Thioredoxin-like"/>
    <property type="match status" value="1"/>
</dbReference>
<evidence type="ECO:0000313" key="1">
    <source>
        <dbReference type="EMBL" id="THI26640.1"/>
    </source>
</evidence>
<dbReference type="Proteomes" id="UP000304895">
    <property type="component" value="Unassembled WGS sequence"/>
</dbReference>
<protein>
    <submittedName>
        <fullName evidence="1">GrxA family glutaredoxin</fullName>
    </submittedName>
</protein>
<dbReference type="AlphaFoldDB" id="A0A3F3BA81"/>
<dbReference type="Gene3D" id="3.40.30.10">
    <property type="entry name" value="Glutaredoxin"/>
    <property type="match status" value="1"/>
</dbReference>
<dbReference type="InterPro" id="IPR036249">
    <property type="entry name" value="Thioredoxin-like_sf"/>
</dbReference>
<dbReference type="PROSITE" id="PS51354">
    <property type="entry name" value="GLUTAREDOXIN_2"/>
    <property type="match status" value="1"/>
</dbReference>
<sequence>MKIEIYGKDDCSYCKRAVELAKQLKTQGHGDYEYIDIVATGIDAATLGELVGKPVRTVPQIFVDGEPIGGYTELVAFASVQ</sequence>
<proteinExistence type="predicted"/>
<dbReference type="PRINTS" id="PR00160">
    <property type="entry name" value="GLUTAREDOXIN"/>
</dbReference>
<evidence type="ECO:0000313" key="2">
    <source>
        <dbReference type="Proteomes" id="UP000304895"/>
    </source>
</evidence>
<dbReference type="Pfam" id="PF00462">
    <property type="entry name" value="Glutaredoxin"/>
    <property type="match status" value="1"/>
</dbReference>
<name>A0A3F3BA81_KLEPN</name>
<comment type="caution">
    <text evidence="1">The sequence shown here is derived from an EMBL/GenBank/DDBJ whole genome shotgun (WGS) entry which is preliminary data.</text>
</comment>